<dbReference type="Gene3D" id="3.40.50.1240">
    <property type="entry name" value="Phosphoglycerate mutase-like"/>
    <property type="match status" value="1"/>
</dbReference>
<evidence type="ECO:0000313" key="2">
    <source>
        <dbReference type="Proteomes" id="UP000176421"/>
    </source>
</evidence>
<dbReference type="PANTHER" id="PTHR47821:SF2">
    <property type="entry name" value="PHOSPHOGLYCERATE MUTASE FAMILY PROTEIN"/>
    <property type="match status" value="1"/>
</dbReference>
<dbReference type="InterPro" id="IPR029033">
    <property type="entry name" value="His_PPase_superfam"/>
</dbReference>
<name>A0A1G2HZD8_9BACT</name>
<protein>
    <recommendedName>
        <fullName evidence="3">Phosphoglycerate mutase</fullName>
    </recommendedName>
</protein>
<comment type="caution">
    <text evidence="1">The sequence shown here is derived from an EMBL/GenBank/DDBJ whole genome shotgun (WGS) entry which is preliminary data.</text>
</comment>
<dbReference type="AlphaFoldDB" id="A0A1G2HZD8"/>
<gene>
    <name evidence="1" type="ORF">A3D35_00125</name>
</gene>
<reference evidence="1 2" key="1">
    <citation type="journal article" date="2016" name="Nat. Commun.">
        <title>Thousands of microbial genomes shed light on interconnected biogeochemical processes in an aquifer system.</title>
        <authorList>
            <person name="Anantharaman K."/>
            <person name="Brown C.T."/>
            <person name="Hug L.A."/>
            <person name="Sharon I."/>
            <person name="Castelle C.J."/>
            <person name="Probst A.J."/>
            <person name="Thomas B.C."/>
            <person name="Singh A."/>
            <person name="Wilkins M.J."/>
            <person name="Karaoz U."/>
            <person name="Brodie E.L."/>
            <person name="Williams K.H."/>
            <person name="Hubbard S.S."/>
            <person name="Banfield J.F."/>
        </authorList>
    </citation>
    <scope>NUCLEOTIDE SEQUENCE [LARGE SCALE GENOMIC DNA]</scope>
</reference>
<dbReference type="SUPFAM" id="SSF53254">
    <property type="entry name" value="Phosphoglycerate mutase-like"/>
    <property type="match status" value="1"/>
</dbReference>
<accession>A0A1G2HZD8</accession>
<sequence>MWDIDKENPKHKEFEVESAQEVQERILSLVNDLENQYSGEKILLVSHGDVLQILQTGFLNQSPGSHREIPHLKTAEIKELK</sequence>
<dbReference type="STRING" id="1802206.A3D35_00125"/>
<organism evidence="1 2">
    <name type="scientific">Candidatus Staskawiczbacteria bacterium RIFCSPHIGHO2_02_FULL_34_9</name>
    <dbReference type="NCBI Taxonomy" id="1802206"/>
    <lineage>
        <taxon>Bacteria</taxon>
        <taxon>Candidatus Staskawicziibacteriota</taxon>
    </lineage>
</organism>
<dbReference type="EMBL" id="MHOS01000029">
    <property type="protein sequence ID" value="OGZ67853.1"/>
    <property type="molecule type" value="Genomic_DNA"/>
</dbReference>
<proteinExistence type="predicted"/>
<dbReference type="PANTHER" id="PTHR47821">
    <property type="entry name" value="PHOSPHOGLYCERATE MUTASE FAMILY PROTEIN"/>
    <property type="match status" value="1"/>
</dbReference>
<dbReference type="InterPro" id="IPR013078">
    <property type="entry name" value="His_Pase_superF_clade-1"/>
</dbReference>
<dbReference type="Pfam" id="PF00300">
    <property type="entry name" value="His_Phos_1"/>
    <property type="match status" value="1"/>
</dbReference>
<evidence type="ECO:0008006" key="3">
    <source>
        <dbReference type="Google" id="ProtNLM"/>
    </source>
</evidence>
<evidence type="ECO:0000313" key="1">
    <source>
        <dbReference type="EMBL" id="OGZ67853.1"/>
    </source>
</evidence>
<dbReference type="Proteomes" id="UP000176421">
    <property type="component" value="Unassembled WGS sequence"/>
</dbReference>